<sequence>MSERGERIEHHVLDVGVHQGIGVEHFQNVVLHRLLGLIDVLRRGALRRFRHVYHAAIEQRPGDKVLRIGIYGRFQRWQPGDISAYALIAFAG</sequence>
<reference evidence="1" key="1">
    <citation type="submission" date="2022-05" db="EMBL/GenBank/DDBJ databases">
        <title>A methanotrophic Mycobacterium dominates a cave microbial ecosystem.</title>
        <authorList>
            <person name="Van Spanning R.J.M."/>
            <person name="Guan Q."/>
            <person name="Melkonian C."/>
            <person name="Gallant J."/>
            <person name="Polerecky L."/>
            <person name="Flot J.-F."/>
            <person name="Brandt B.W."/>
            <person name="Braster M."/>
            <person name="Iturbe Espinoza P."/>
            <person name="Aerts J."/>
            <person name="Meima-Franke M."/>
            <person name="Piersma S.R."/>
            <person name="Bunduc C."/>
            <person name="Ummels R."/>
            <person name="Pain A."/>
            <person name="Fleming E.J."/>
            <person name="van der Wel N."/>
            <person name="Gherman V.D."/>
            <person name="Sarbu S.M."/>
            <person name="Bodelier P.L.E."/>
            <person name="Bitter W."/>
        </authorList>
    </citation>
    <scope>NUCLEOTIDE SEQUENCE</scope>
    <source>
        <strain evidence="1">Sulfur Cave</strain>
    </source>
</reference>
<dbReference type="Proteomes" id="UP001056610">
    <property type="component" value="Chromosome"/>
</dbReference>
<dbReference type="EMBL" id="CP097320">
    <property type="protein sequence ID" value="UQX11489.1"/>
    <property type="molecule type" value="Genomic_DNA"/>
</dbReference>
<evidence type="ECO:0000313" key="1">
    <source>
        <dbReference type="EMBL" id="UQX11489.1"/>
    </source>
</evidence>
<gene>
    <name evidence="1" type="ORF">M5I08_02960</name>
</gene>
<evidence type="ECO:0000313" key="2">
    <source>
        <dbReference type="Proteomes" id="UP001056610"/>
    </source>
</evidence>
<name>A0ABY4QKU9_9MYCO</name>
<dbReference type="RefSeq" id="WP_249763089.1">
    <property type="nucleotide sequence ID" value="NZ_CAJUXY010000035.1"/>
</dbReference>
<protein>
    <submittedName>
        <fullName evidence="1">Uncharacterized protein</fullName>
    </submittedName>
</protein>
<organism evidence="1 2">
    <name type="scientific">Candidatus Mycobacterium methanotrophicum</name>
    <dbReference type="NCBI Taxonomy" id="2943498"/>
    <lineage>
        <taxon>Bacteria</taxon>
        <taxon>Bacillati</taxon>
        <taxon>Actinomycetota</taxon>
        <taxon>Actinomycetes</taxon>
        <taxon>Mycobacteriales</taxon>
        <taxon>Mycobacteriaceae</taxon>
        <taxon>Mycobacterium</taxon>
    </lineage>
</organism>
<keyword evidence="2" id="KW-1185">Reference proteome</keyword>
<accession>A0ABY4QKU9</accession>
<proteinExistence type="predicted"/>